<dbReference type="AlphaFoldDB" id="A0A1G4ITZ6"/>
<feature type="domain" description="Ca3427-like PBP 2" evidence="4">
    <location>
        <begin position="91"/>
        <end position="185"/>
    </location>
</feature>
<gene>
    <name evidence="5" type="ORF">LAMI_0B02080G</name>
</gene>
<dbReference type="Pfam" id="PF22384">
    <property type="entry name" value="PBP2_Ca3427_like"/>
    <property type="match status" value="1"/>
</dbReference>
<accession>A0A1G4ITZ6</accession>
<dbReference type="PANTHER" id="PTHR30024">
    <property type="entry name" value="ALIPHATIC SULFONATES-BINDING PROTEIN-RELATED"/>
    <property type="match status" value="1"/>
</dbReference>
<dbReference type="OrthoDB" id="1363at2759"/>
<dbReference type="InterPro" id="IPR054364">
    <property type="entry name" value="Ca3427-like_PBP2"/>
</dbReference>
<dbReference type="Pfam" id="PF13379">
    <property type="entry name" value="NMT1_2"/>
    <property type="match status" value="1"/>
</dbReference>
<proteinExistence type="inferred from homology"/>
<keyword evidence="6" id="KW-1185">Reference proteome</keyword>
<comment type="subcellular location">
    <subcellularLocation>
        <location evidence="1">Periplasm</location>
    </subcellularLocation>
</comment>
<evidence type="ECO:0000256" key="2">
    <source>
        <dbReference type="ARBA" id="ARBA00010742"/>
    </source>
</evidence>
<sequence>MVVKVGFVPEHFSTPLHFALTKGYYQEEGVNVQLIPYPSGSGHLIQSLNSGELDVAVGLTEAFVRGIADTEKGTKPNYQIAGTYVESPLEWAVSTGTQRDDLLKLEDMEGGKVGVSRIGSGSYVMSFVLALQLAFRKPFTGFLVCNTFASLRESVNAGTSDMFMWEYFTSKKYYDSGAIKMVGSIKTPWSSWVLVKRTALADEEYAKLARAISRGIAYFNAHGAEAVDFINANFDYSKEDAAAWLKTVTFRTNVAAATGVAEMVRNTVKVLKTANVLLHGDAAAVLDANVAAGLYCEKEC</sequence>
<protein>
    <submittedName>
        <fullName evidence="5">LAMI_0B02080g1_1</fullName>
    </submittedName>
</protein>
<name>A0A1G4ITZ6_9SACH</name>
<dbReference type="PANTHER" id="PTHR30024:SF47">
    <property type="entry name" value="TAURINE-BINDING PERIPLASMIC PROTEIN"/>
    <property type="match status" value="1"/>
</dbReference>
<dbReference type="Gene3D" id="3.40.190.10">
    <property type="entry name" value="Periplasmic binding protein-like II"/>
    <property type="match status" value="2"/>
</dbReference>
<organism evidence="5 6">
    <name type="scientific">Lachancea mirantina</name>
    <dbReference type="NCBI Taxonomy" id="1230905"/>
    <lineage>
        <taxon>Eukaryota</taxon>
        <taxon>Fungi</taxon>
        <taxon>Dikarya</taxon>
        <taxon>Ascomycota</taxon>
        <taxon>Saccharomycotina</taxon>
        <taxon>Saccharomycetes</taxon>
        <taxon>Saccharomycetales</taxon>
        <taxon>Saccharomycetaceae</taxon>
        <taxon>Lachancea</taxon>
    </lineage>
</organism>
<dbReference type="CDD" id="cd13637">
    <property type="entry name" value="PBP2_Ca3427_like"/>
    <property type="match status" value="1"/>
</dbReference>
<comment type="similarity">
    <text evidence="2">Belongs to the bacterial solute-binding protein SsuA/TauA family.</text>
</comment>
<dbReference type="Proteomes" id="UP000191024">
    <property type="component" value="Chromosome B"/>
</dbReference>
<evidence type="ECO:0000313" key="5">
    <source>
        <dbReference type="EMBL" id="SCU80381.1"/>
    </source>
</evidence>
<evidence type="ECO:0000256" key="3">
    <source>
        <dbReference type="ARBA" id="ARBA00022729"/>
    </source>
</evidence>
<dbReference type="SUPFAM" id="SSF53850">
    <property type="entry name" value="Periplasmic binding protein-like II"/>
    <property type="match status" value="1"/>
</dbReference>
<keyword evidence="3" id="KW-0732">Signal</keyword>
<dbReference type="GO" id="GO:0042597">
    <property type="term" value="C:periplasmic space"/>
    <property type="evidence" value="ECO:0007669"/>
    <property type="project" value="UniProtKB-SubCell"/>
</dbReference>
<dbReference type="EMBL" id="LT598464">
    <property type="protein sequence ID" value="SCU80381.1"/>
    <property type="molecule type" value="Genomic_DNA"/>
</dbReference>
<reference evidence="5 6" key="1">
    <citation type="submission" date="2016-03" db="EMBL/GenBank/DDBJ databases">
        <authorList>
            <person name="Devillers H."/>
        </authorList>
    </citation>
    <scope>NUCLEOTIDE SEQUENCE [LARGE SCALE GENOMIC DNA]</scope>
    <source>
        <strain evidence="5">CBS 11717</strain>
    </source>
</reference>
<evidence type="ECO:0000313" key="6">
    <source>
        <dbReference type="Proteomes" id="UP000191024"/>
    </source>
</evidence>
<evidence type="ECO:0000256" key="1">
    <source>
        <dbReference type="ARBA" id="ARBA00004418"/>
    </source>
</evidence>
<evidence type="ECO:0000259" key="4">
    <source>
        <dbReference type="Pfam" id="PF22384"/>
    </source>
</evidence>